<dbReference type="InterPro" id="IPR012337">
    <property type="entry name" value="RNaseH-like_sf"/>
</dbReference>
<keyword evidence="4" id="KW-0862">Zinc</keyword>
<comment type="subcellular location">
    <subcellularLocation>
        <location evidence="1">Nucleus</location>
    </subcellularLocation>
</comment>
<gene>
    <name evidence="7" type="ORF">BD311DRAFT_824334</name>
</gene>
<organism evidence="7">
    <name type="scientific">Dichomitus squalens</name>
    <dbReference type="NCBI Taxonomy" id="114155"/>
    <lineage>
        <taxon>Eukaryota</taxon>
        <taxon>Fungi</taxon>
        <taxon>Dikarya</taxon>
        <taxon>Basidiomycota</taxon>
        <taxon>Agaricomycotina</taxon>
        <taxon>Agaricomycetes</taxon>
        <taxon>Polyporales</taxon>
        <taxon>Polyporaceae</taxon>
        <taxon>Dichomitus</taxon>
    </lineage>
</organism>
<dbReference type="Proteomes" id="UP000292957">
    <property type="component" value="Unassembled WGS sequence"/>
</dbReference>
<evidence type="ECO:0000313" key="7">
    <source>
        <dbReference type="EMBL" id="TBU31121.1"/>
    </source>
</evidence>
<proteinExistence type="predicted"/>
<protein>
    <submittedName>
        <fullName evidence="7">Ribonuclease H-like domain-containing protein</fullName>
    </submittedName>
</protein>
<dbReference type="GO" id="GO:0008270">
    <property type="term" value="F:zinc ion binding"/>
    <property type="evidence" value="ECO:0007669"/>
    <property type="project" value="UniProtKB-KW"/>
</dbReference>
<dbReference type="EMBL" id="ML143401">
    <property type="protein sequence ID" value="TBU31121.1"/>
    <property type="molecule type" value="Genomic_DNA"/>
</dbReference>
<dbReference type="InterPro" id="IPR052035">
    <property type="entry name" value="ZnF_BED_domain_contain"/>
</dbReference>
<evidence type="ECO:0000256" key="6">
    <source>
        <dbReference type="SAM" id="Phobius"/>
    </source>
</evidence>
<keyword evidence="3" id="KW-0863">Zinc-finger</keyword>
<dbReference type="SUPFAM" id="SSF53098">
    <property type="entry name" value="Ribonuclease H-like"/>
    <property type="match status" value="1"/>
</dbReference>
<dbReference type="GO" id="GO:0005634">
    <property type="term" value="C:nucleus"/>
    <property type="evidence" value="ECO:0007669"/>
    <property type="project" value="UniProtKB-SubCell"/>
</dbReference>
<keyword evidence="6" id="KW-1133">Transmembrane helix</keyword>
<dbReference type="AlphaFoldDB" id="A0A4Q9MX44"/>
<keyword evidence="5" id="KW-0539">Nucleus</keyword>
<evidence type="ECO:0000256" key="5">
    <source>
        <dbReference type="ARBA" id="ARBA00023242"/>
    </source>
</evidence>
<evidence type="ECO:0000256" key="1">
    <source>
        <dbReference type="ARBA" id="ARBA00004123"/>
    </source>
</evidence>
<sequence length="584" mass="66495">RLLDMESVRVWDEEMKRLEKRNFLTFLFDGWEDCLKWSLYGSIAAEVKQHPTVLSLDDLSGKRGNVPTLIETTQRATSTMGLSDMKKFIAATTDNPTTMQAYRRELQKLYPWLLTFACFLHGLNTIIGEISTFAKMKQVIKKVTEVVTFFNRSHYWGGQLKGEALKHGIKTSLKQNCESRWYALVLHCMSVQTYRPALIAICIREDALRPPDKLSPIPRSIYDIVVTNGNLFWPAIAQFIRTVKPLVDAIGNVESRDATLADCMLELIRCARAMTRLTLHDSDEVGFWLHSKAVFNRRFYEMDTAHHSLTLFLHPLCRRLAVSQVANGRSFELMKKTALEIAQRWSWPLPRAKALKADLEAYYKCEEPFTGGDADAIRWWTNLPVDAAKHPLKALARALHSIVPHAGDIERLFSDLGGTQSVKHCRLSVDTFEKLGKLRSNLSRHLHQKLALNGVPICRKHSHMHTRPESGIDTELAADLDEDFTWVPPLTIAREPSEALEGPEDTDLDDLERAFKEFEEELRNRDLNSEVTIDGHEVLEGELYDFEELEKVDKNVIPVAVEEEITVLGGGEAEQGDTWTIEDV</sequence>
<accession>A0A4Q9MX44</accession>
<feature type="non-terminal residue" evidence="7">
    <location>
        <position position="1"/>
    </location>
</feature>
<keyword evidence="6" id="KW-0812">Transmembrane</keyword>
<name>A0A4Q9MX44_9APHY</name>
<evidence type="ECO:0000256" key="2">
    <source>
        <dbReference type="ARBA" id="ARBA00022723"/>
    </source>
</evidence>
<keyword evidence="2" id="KW-0479">Metal-binding</keyword>
<dbReference type="OrthoDB" id="2802234at2759"/>
<evidence type="ECO:0000256" key="3">
    <source>
        <dbReference type="ARBA" id="ARBA00022771"/>
    </source>
</evidence>
<keyword evidence="6" id="KW-0472">Membrane</keyword>
<dbReference type="PANTHER" id="PTHR46481">
    <property type="entry name" value="ZINC FINGER BED DOMAIN-CONTAINING PROTEIN 4"/>
    <property type="match status" value="1"/>
</dbReference>
<dbReference type="PANTHER" id="PTHR46481:SF10">
    <property type="entry name" value="ZINC FINGER BED DOMAIN-CONTAINING PROTEIN 39"/>
    <property type="match status" value="1"/>
</dbReference>
<reference evidence="7" key="1">
    <citation type="submission" date="2019-01" db="EMBL/GenBank/DDBJ databases">
        <title>Draft genome sequences of three monokaryotic isolates of the white-rot basidiomycete fungus Dichomitus squalens.</title>
        <authorList>
            <consortium name="DOE Joint Genome Institute"/>
            <person name="Lopez S.C."/>
            <person name="Andreopoulos B."/>
            <person name="Pangilinan J."/>
            <person name="Lipzen A."/>
            <person name="Riley R."/>
            <person name="Ahrendt S."/>
            <person name="Ng V."/>
            <person name="Barry K."/>
            <person name="Daum C."/>
            <person name="Grigoriev I.V."/>
            <person name="Hilden K.S."/>
            <person name="Makela M.R."/>
            <person name="de Vries R.P."/>
        </authorList>
    </citation>
    <scope>NUCLEOTIDE SEQUENCE [LARGE SCALE GENOMIC DNA]</scope>
    <source>
        <strain evidence="7">OM18370.1</strain>
    </source>
</reference>
<feature type="transmembrane region" description="Helical" evidence="6">
    <location>
        <begin position="109"/>
        <end position="127"/>
    </location>
</feature>
<evidence type="ECO:0000256" key="4">
    <source>
        <dbReference type="ARBA" id="ARBA00022833"/>
    </source>
</evidence>